<evidence type="ECO:0000313" key="4">
    <source>
        <dbReference type="EMBL" id="KAH3684381.1"/>
    </source>
</evidence>
<dbReference type="InterPro" id="IPR000159">
    <property type="entry name" value="RA_dom"/>
</dbReference>
<protein>
    <recommendedName>
        <fullName evidence="6">Ras-associating domain-containing protein</fullName>
    </recommendedName>
</protein>
<dbReference type="CDD" id="cd01786">
    <property type="entry name" value="RA_STE50"/>
    <property type="match status" value="1"/>
</dbReference>
<keyword evidence="5" id="KW-1185">Reference proteome</keyword>
<dbReference type="SMART" id="SM00454">
    <property type="entry name" value="SAM"/>
    <property type="match status" value="1"/>
</dbReference>
<dbReference type="InterPro" id="IPR013761">
    <property type="entry name" value="SAM/pointed_sf"/>
</dbReference>
<dbReference type="CDD" id="cd09487">
    <property type="entry name" value="SAM_superfamily"/>
    <property type="match status" value="1"/>
</dbReference>
<feature type="region of interest" description="Disordered" evidence="1">
    <location>
        <begin position="1"/>
        <end position="40"/>
    </location>
</feature>
<dbReference type="SMART" id="SM00314">
    <property type="entry name" value="RA"/>
    <property type="match status" value="1"/>
</dbReference>
<dbReference type="PROSITE" id="PS50200">
    <property type="entry name" value="RA"/>
    <property type="match status" value="1"/>
</dbReference>
<dbReference type="EMBL" id="JAEUBG010002548">
    <property type="protein sequence ID" value="KAH3684381.1"/>
    <property type="molecule type" value="Genomic_DNA"/>
</dbReference>
<dbReference type="Gene3D" id="1.10.150.50">
    <property type="entry name" value="Transcription Factor, Ets-1"/>
    <property type="match status" value="1"/>
</dbReference>
<gene>
    <name evidence="4" type="ORF">WICPIJ_004657</name>
</gene>
<dbReference type="InterPro" id="IPR029071">
    <property type="entry name" value="Ubiquitin-like_domsf"/>
</dbReference>
<evidence type="ECO:0000313" key="5">
    <source>
        <dbReference type="Proteomes" id="UP000774326"/>
    </source>
</evidence>
<feature type="compositionally biased region" description="Low complexity" evidence="1">
    <location>
        <begin position="266"/>
        <end position="307"/>
    </location>
</feature>
<evidence type="ECO:0008006" key="6">
    <source>
        <dbReference type="Google" id="ProtNLM"/>
    </source>
</evidence>
<comment type="caution">
    <text evidence="4">The sequence shown here is derived from an EMBL/GenBank/DDBJ whole genome shotgun (WGS) entry which is preliminary data.</text>
</comment>
<evidence type="ECO:0000256" key="1">
    <source>
        <dbReference type="SAM" id="MobiDB-lite"/>
    </source>
</evidence>
<dbReference type="Gene3D" id="3.10.20.90">
    <property type="entry name" value="Phosphatidylinositol 3-kinase Catalytic Subunit, Chain A, domain 1"/>
    <property type="match status" value="1"/>
</dbReference>
<reference evidence="4" key="1">
    <citation type="journal article" date="2021" name="Open Biol.">
        <title>Shared evolutionary footprints suggest mitochondrial oxidative damage underlies multiple complex I losses in fungi.</title>
        <authorList>
            <person name="Schikora-Tamarit M.A."/>
            <person name="Marcet-Houben M."/>
            <person name="Nosek J."/>
            <person name="Gabaldon T."/>
        </authorList>
    </citation>
    <scope>NUCLEOTIDE SEQUENCE</scope>
    <source>
        <strain evidence="4">CBS2887</strain>
    </source>
</reference>
<dbReference type="OrthoDB" id="445896at2759"/>
<evidence type="ECO:0000259" key="3">
    <source>
        <dbReference type="PROSITE" id="PS50200"/>
    </source>
</evidence>
<dbReference type="Pfam" id="PF00788">
    <property type="entry name" value="RA"/>
    <property type="match status" value="1"/>
</dbReference>
<evidence type="ECO:0000259" key="2">
    <source>
        <dbReference type="PROSITE" id="PS50105"/>
    </source>
</evidence>
<proteinExistence type="predicted"/>
<feature type="domain" description="Ras-associating" evidence="3">
    <location>
        <begin position="316"/>
        <end position="389"/>
    </location>
</feature>
<dbReference type="InterPro" id="IPR001660">
    <property type="entry name" value="SAM"/>
</dbReference>
<feature type="compositionally biased region" description="Low complexity" evidence="1">
    <location>
        <begin position="391"/>
        <end position="405"/>
    </location>
</feature>
<dbReference type="Pfam" id="PF07647">
    <property type="entry name" value="SAM_2"/>
    <property type="match status" value="1"/>
</dbReference>
<feature type="domain" description="SAM" evidence="2">
    <location>
        <begin position="50"/>
        <end position="95"/>
    </location>
</feature>
<dbReference type="SUPFAM" id="SSF54236">
    <property type="entry name" value="Ubiquitin-like"/>
    <property type="match status" value="1"/>
</dbReference>
<dbReference type="PROSITE" id="PS50105">
    <property type="entry name" value="SAM_DOMAIN"/>
    <property type="match status" value="1"/>
</dbReference>
<feature type="compositionally biased region" description="Polar residues" evidence="1">
    <location>
        <begin position="175"/>
        <end position="212"/>
    </location>
</feature>
<name>A0A9P8TN32_WICPI</name>
<feature type="compositionally biased region" description="Polar residues" evidence="1">
    <location>
        <begin position="25"/>
        <end position="40"/>
    </location>
</feature>
<feature type="compositionally biased region" description="Low complexity" evidence="1">
    <location>
        <begin position="243"/>
        <end position="257"/>
    </location>
</feature>
<dbReference type="AlphaFoldDB" id="A0A9P8TN32"/>
<accession>A0A9P8TN32</accession>
<feature type="region of interest" description="Disordered" evidence="1">
    <location>
        <begin position="156"/>
        <end position="320"/>
    </location>
</feature>
<feature type="compositionally biased region" description="Low complexity" evidence="1">
    <location>
        <begin position="224"/>
        <end position="234"/>
    </location>
</feature>
<reference evidence="4" key="2">
    <citation type="submission" date="2021-01" db="EMBL/GenBank/DDBJ databases">
        <authorList>
            <person name="Schikora-Tamarit M.A."/>
        </authorList>
    </citation>
    <scope>NUCLEOTIDE SEQUENCE</scope>
    <source>
        <strain evidence="4">CBS2887</strain>
    </source>
</reference>
<feature type="region of interest" description="Disordered" evidence="1">
    <location>
        <begin position="388"/>
        <end position="411"/>
    </location>
</feature>
<feature type="compositionally biased region" description="Polar residues" evidence="1">
    <location>
        <begin position="1"/>
        <end position="13"/>
    </location>
</feature>
<dbReference type="Proteomes" id="UP000774326">
    <property type="component" value="Unassembled WGS sequence"/>
</dbReference>
<dbReference type="GO" id="GO:0007165">
    <property type="term" value="P:signal transduction"/>
    <property type="evidence" value="ECO:0007669"/>
    <property type="project" value="InterPro"/>
</dbReference>
<dbReference type="SUPFAM" id="SSF47769">
    <property type="entry name" value="SAM/Pointed domain"/>
    <property type="match status" value="1"/>
</dbReference>
<organism evidence="4 5">
    <name type="scientific">Wickerhamomyces pijperi</name>
    <name type="common">Yeast</name>
    <name type="synonym">Pichia pijperi</name>
    <dbReference type="NCBI Taxonomy" id="599730"/>
    <lineage>
        <taxon>Eukaryota</taxon>
        <taxon>Fungi</taxon>
        <taxon>Dikarya</taxon>
        <taxon>Ascomycota</taxon>
        <taxon>Saccharomycotina</taxon>
        <taxon>Saccharomycetes</taxon>
        <taxon>Phaffomycetales</taxon>
        <taxon>Wickerhamomycetaceae</taxon>
        <taxon>Wickerhamomyces</taxon>
    </lineage>
</organism>
<sequence length="411" mass="44779">MTESPDQYSTAMSINPPMSPIPQLPGSTTNVSEHLEQPTSNPDPLQFLQWSNDEVSKWLISLHFTLDVVSLFKEHAITGETIPYLNDSHFEEMQIVLKDKIRLKLEINKLLKMASYPDQNSNYTAELETFVDKLNQKVTEVIQFRYDEIIEELRGRTGGSQTSTETIKPYLKQHQIPTIDTTNSAPIRQVITAPSRSKDSTPVSANGNSTLKTPHDLNRPKKPSTATSATSSSSNNRDSQLFTPTPSTATSATSSSSNNRDSQLFTPTSASSSPVTPSTLSHTASTTSLAASTAPSTASSATITTASKKPLTEPLKQLRASTDDPCSKILQAAMKRHNLTNADWRNYALVICYGDKERILGLDEKPVLVFKELRAKGEHPAIMLRQRAESLGDSTGNGNTGSTTSAPGGKL</sequence>